<dbReference type="AlphaFoldDB" id="A0A818T279"/>
<evidence type="ECO:0000256" key="3">
    <source>
        <dbReference type="ARBA" id="ARBA00022771"/>
    </source>
</evidence>
<dbReference type="InterPro" id="IPR002219">
    <property type="entry name" value="PKC_DAG/PE"/>
</dbReference>
<proteinExistence type="predicted"/>
<reference evidence="7" key="1">
    <citation type="submission" date="2021-02" db="EMBL/GenBank/DDBJ databases">
        <authorList>
            <person name="Nowell W R."/>
        </authorList>
    </citation>
    <scope>NUCLEOTIDE SEQUENCE</scope>
</reference>
<dbReference type="PANTHER" id="PTHR12326">
    <property type="entry name" value="PLECKSTRIN HOMOLOGY DOMAIN CONTAINING PROTEIN"/>
    <property type="match status" value="1"/>
</dbReference>
<gene>
    <name evidence="7" type="ORF">KXQ929_LOCUS9444</name>
</gene>
<dbReference type="PROSITE" id="PS50081">
    <property type="entry name" value="ZF_DAG_PE_2"/>
    <property type="match status" value="1"/>
</dbReference>
<dbReference type="Proteomes" id="UP000663868">
    <property type="component" value="Unassembled WGS sequence"/>
</dbReference>
<feature type="region of interest" description="Disordered" evidence="5">
    <location>
        <begin position="105"/>
        <end position="137"/>
    </location>
</feature>
<dbReference type="PANTHER" id="PTHR12326:SF12">
    <property type="entry name" value="PLECKSTRIN HOMOLOGY AND RUN DOMAIN CONTAINING M1"/>
    <property type="match status" value="1"/>
</dbReference>
<feature type="domain" description="Phorbol-ester/DAG-type" evidence="6">
    <location>
        <begin position="388"/>
        <end position="444"/>
    </location>
</feature>
<dbReference type="Pfam" id="PF13901">
    <property type="entry name" value="RH_dom"/>
    <property type="match status" value="1"/>
</dbReference>
<evidence type="ECO:0000256" key="4">
    <source>
        <dbReference type="ARBA" id="ARBA00022833"/>
    </source>
</evidence>
<organism evidence="7 8">
    <name type="scientific">Adineta steineri</name>
    <dbReference type="NCBI Taxonomy" id="433720"/>
    <lineage>
        <taxon>Eukaryota</taxon>
        <taxon>Metazoa</taxon>
        <taxon>Spiralia</taxon>
        <taxon>Gnathifera</taxon>
        <taxon>Rotifera</taxon>
        <taxon>Eurotatoria</taxon>
        <taxon>Bdelloidea</taxon>
        <taxon>Adinetida</taxon>
        <taxon>Adinetidae</taxon>
        <taxon>Adineta</taxon>
    </lineage>
</organism>
<evidence type="ECO:0000256" key="2">
    <source>
        <dbReference type="ARBA" id="ARBA00022737"/>
    </source>
</evidence>
<protein>
    <recommendedName>
        <fullName evidence="6">Phorbol-ester/DAG-type domain-containing protein</fullName>
    </recommendedName>
</protein>
<keyword evidence="1" id="KW-0479">Metal-binding</keyword>
<dbReference type="InterPro" id="IPR025258">
    <property type="entry name" value="RH_dom"/>
</dbReference>
<keyword evidence="3" id="KW-0863">Zinc-finger</keyword>
<evidence type="ECO:0000313" key="8">
    <source>
        <dbReference type="Proteomes" id="UP000663868"/>
    </source>
</evidence>
<comment type="caution">
    <text evidence="7">The sequence shown here is derived from an EMBL/GenBank/DDBJ whole genome shotgun (WGS) entry which is preliminary data.</text>
</comment>
<evidence type="ECO:0000256" key="1">
    <source>
        <dbReference type="ARBA" id="ARBA00022723"/>
    </source>
</evidence>
<keyword evidence="2" id="KW-0677">Repeat</keyword>
<name>A0A818T279_9BILA</name>
<accession>A0A818T279</accession>
<sequence>MAEDKPNELSSQWPILLEARVQLLSSTLNRLSFLRRQKTETSSSSSSSLSSLLKNINSTMQNCLSTCDPEIYTEKSTSQKLSEPCPHCFEAPNSTVMIEVFNTTRGRQSSEPLSVPLSVPHSSLKSQRQSDSSDYASMFGNGLSPSTDYWALGLSDLSSSSSLTIDDSLNDQEQSICDITSTMDGYSEQQSDEEDIDADDFEVLSFRAPPESTLYIKEFTHTTPISQNNVCGCCNIPFSSISNSQPRRCHYFGKLYCDRCHIIDYASIPAKIIETFDKHAYPVCRRAKYILQSNLYQPIIDIQHDNENLYTLSPMLSEIKAARLQFQHLHAYLSTCPRIENEFNEKFLKDFFAREYLYQSVHSYSLGDFSSLKEILGILKHAIIHAKQHISQCILCREKGFTCEICKKRSDVLYPFDDSKTIGRCNQCSNIYHKQCWENIEHDCPKCYRLIQRKYEQNIE</sequence>
<keyword evidence="4" id="KW-0862">Zinc</keyword>
<evidence type="ECO:0000313" key="7">
    <source>
        <dbReference type="EMBL" id="CAF3677717.1"/>
    </source>
</evidence>
<feature type="compositionally biased region" description="Low complexity" evidence="5">
    <location>
        <begin position="109"/>
        <end position="134"/>
    </location>
</feature>
<evidence type="ECO:0000256" key="5">
    <source>
        <dbReference type="SAM" id="MobiDB-lite"/>
    </source>
</evidence>
<dbReference type="SMART" id="SM01175">
    <property type="entry name" value="DUF4206"/>
    <property type="match status" value="1"/>
</dbReference>
<evidence type="ECO:0000259" key="6">
    <source>
        <dbReference type="PROSITE" id="PS50081"/>
    </source>
</evidence>
<dbReference type="GO" id="GO:0008270">
    <property type="term" value="F:zinc ion binding"/>
    <property type="evidence" value="ECO:0007669"/>
    <property type="project" value="UniProtKB-KW"/>
</dbReference>
<dbReference type="InterPro" id="IPR051366">
    <property type="entry name" value="DEF8"/>
</dbReference>
<dbReference type="EMBL" id="CAJOBB010000429">
    <property type="protein sequence ID" value="CAF3677717.1"/>
    <property type="molecule type" value="Genomic_DNA"/>
</dbReference>